<accession>A0A8J6TGZ9</accession>
<dbReference type="SUPFAM" id="SSF48452">
    <property type="entry name" value="TPR-like"/>
    <property type="match status" value="1"/>
</dbReference>
<dbReference type="AlphaFoldDB" id="A0A8J6TGZ9"/>
<dbReference type="PROSITE" id="PS50005">
    <property type="entry name" value="TPR"/>
    <property type="match status" value="6"/>
</dbReference>
<feature type="domain" description="GGDEF" evidence="2">
    <location>
        <begin position="111"/>
        <end position="273"/>
    </location>
</feature>
<dbReference type="Pfam" id="PF13181">
    <property type="entry name" value="TPR_8"/>
    <property type="match status" value="1"/>
</dbReference>
<dbReference type="Gene3D" id="3.30.70.270">
    <property type="match status" value="1"/>
</dbReference>
<dbReference type="InterPro" id="IPR011990">
    <property type="entry name" value="TPR-like_helical_dom_sf"/>
</dbReference>
<dbReference type="InterPro" id="IPR000160">
    <property type="entry name" value="GGDEF_dom"/>
</dbReference>
<feature type="repeat" description="TPR" evidence="1">
    <location>
        <begin position="660"/>
        <end position="693"/>
    </location>
</feature>
<feature type="repeat" description="TPR" evidence="1">
    <location>
        <begin position="517"/>
        <end position="550"/>
    </location>
</feature>
<evidence type="ECO:0000313" key="3">
    <source>
        <dbReference type="EMBL" id="MBC8318635.1"/>
    </source>
</evidence>
<evidence type="ECO:0000259" key="2">
    <source>
        <dbReference type="SMART" id="SM00267"/>
    </source>
</evidence>
<feature type="repeat" description="TPR" evidence="1">
    <location>
        <begin position="626"/>
        <end position="659"/>
    </location>
</feature>
<dbReference type="PANTHER" id="PTHR12558:SF13">
    <property type="entry name" value="CELL DIVISION CYCLE PROTEIN 27 HOMOLOG"/>
    <property type="match status" value="1"/>
</dbReference>
<dbReference type="SMART" id="SM00028">
    <property type="entry name" value="TPR"/>
    <property type="match status" value="8"/>
</dbReference>
<evidence type="ECO:0000256" key="1">
    <source>
        <dbReference type="PROSITE-ProRule" id="PRU00339"/>
    </source>
</evidence>
<protein>
    <submittedName>
        <fullName evidence="3">Tetratricopeptide repeat protein</fullName>
    </submittedName>
</protein>
<name>A0A8J6TGZ9_9BACT</name>
<evidence type="ECO:0000313" key="4">
    <source>
        <dbReference type="Proteomes" id="UP000614424"/>
    </source>
</evidence>
<comment type="caution">
    <text evidence="3">The sequence shown here is derived from an EMBL/GenBank/DDBJ whole genome shotgun (WGS) entry which is preliminary data.</text>
</comment>
<dbReference type="InterPro" id="IPR043128">
    <property type="entry name" value="Rev_trsase/Diguanyl_cyclase"/>
</dbReference>
<proteinExistence type="predicted"/>
<sequence>MGPFDWQEKKIEVGDFDLLNGEFAHIVQCSLPCMAVHFAGPATDAALPPAWKAGVEMVRHEQKGVWDSTEKDTLYLPLWAADDLAGVAVLEGCSEDMQGFSAVQLYEKSQQISREMRLLKQSFLDSVTGLLNGKALVSRLRRLQGEVVSEERKAVFSLLLVELYPRASDARKALESFKKAAAFLASLVGHLATPCHLGSSIFGLIWEGVDEKEALRTADLLLRWLKRENFPRGHIGITASDIEPPEADRGELFFEQAWKALEVARKRSPFALCSYRFVSNSCAHPLNPVADAVKAGLKKLWGKSDAFGLVQLHVDKDELGERSEAAWSADVGENPSFAIEGGDRLIFLEGKKKEEVLAWCSEVSQALSEKGVAVSMGVALYPCKAVRKSDMSGNCQRAMLHTAFYGPGSITVFDAVSLNISGDVYYNEGDLASAVGEYRRGLLFDPDNVNVMNSLGVTYANMSRYAEAVTQFEEVLAREEKNFMALYNLGFACLAMSDREKGLHYLERAHQAGDGNFDLFFQLGKLYCQNGRYLEALNVLKLGEKLGPKTASDVSHGAVYRYLGEAYRGVGEKEKAMTSLQRAVRYNPGDGTALSMLGEVYGEAKEGDEIALSLCRQSVELDSGQGDNWLRLGNVLMQQGDLEGAMSSFEKGLECDKDNARIFFSLGKVNEKMGKSAVAVKMFRGALKLEPKYKDALSALKGVKVA</sequence>
<dbReference type="SMART" id="SM00267">
    <property type="entry name" value="GGDEF"/>
    <property type="match status" value="1"/>
</dbReference>
<feature type="repeat" description="TPR" evidence="1">
    <location>
        <begin position="449"/>
        <end position="482"/>
    </location>
</feature>
<dbReference type="EMBL" id="JACNJZ010000171">
    <property type="protein sequence ID" value="MBC8318635.1"/>
    <property type="molecule type" value="Genomic_DNA"/>
</dbReference>
<dbReference type="Pfam" id="PF13414">
    <property type="entry name" value="TPR_11"/>
    <property type="match status" value="2"/>
</dbReference>
<dbReference type="PANTHER" id="PTHR12558">
    <property type="entry name" value="CELL DIVISION CYCLE 16,23,27"/>
    <property type="match status" value="1"/>
</dbReference>
<organism evidence="3 4">
    <name type="scientific">Candidatus Desulfobia pelagia</name>
    <dbReference type="NCBI Taxonomy" id="2841692"/>
    <lineage>
        <taxon>Bacteria</taxon>
        <taxon>Pseudomonadati</taxon>
        <taxon>Thermodesulfobacteriota</taxon>
        <taxon>Desulfobulbia</taxon>
        <taxon>Desulfobulbales</taxon>
        <taxon>Desulfobulbaceae</taxon>
        <taxon>Candidatus Desulfobia</taxon>
    </lineage>
</organism>
<dbReference type="Gene3D" id="1.25.40.10">
    <property type="entry name" value="Tetratricopeptide repeat domain"/>
    <property type="match status" value="1"/>
</dbReference>
<dbReference type="Proteomes" id="UP000614424">
    <property type="component" value="Unassembled WGS sequence"/>
</dbReference>
<dbReference type="InterPro" id="IPR019734">
    <property type="entry name" value="TPR_rpt"/>
</dbReference>
<feature type="repeat" description="TPR" evidence="1">
    <location>
        <begin position="415"/>
        <end position="448"/>
    </location>
</feature>
<reference evidence="3 4" key="1">
    <citation type="submission" date="2020-08" db="EMBL/GenBank/DDBJ databases">
        <title>Bridging the membrane lipid divide: bacteria of the FCB group superphylum have the potential to synthesize archaeal ether lipids.</title>
        <authorList>
            <person name="Villanueva L."/>
            <person name="Von Meijenfeldt F.A.B."/>
            <person name="Westbye A.B."/>
            <person name="Yadav S."/>
            <person name="Hopmans E.C."/>
            <person name="Dutilh B.E."/>
            <person name="Sinninghe Damste J.S."/>
        </authorList>
    </citation>
    <scope>NUCLEOTIDE SEQUENCE [LARGE SCALE GENOMIC DNA]</scope>
    <source>
        <strain evidence="3">NIOZ-UU47</strain>
    </source>
</reference>
<feature type="repeat" description="TPR" evidence="1">
    <location>
        <begin position="557"/>
        <end position="590"/>
    </location>
</feature>
<keyword evidence="1" id="KW-0802">TPR repeat</keyword>
<gene>
    <name evidence="3" type="ORF">H8E41_12090</name>
</gene>